<evidence type="ECO:0000313" key="2">
    <source>
        <dbReference type="Proteomes" id="UP000237105"/>
    </source>
</evidence>
<gene>
    <name evidence="1" type="ORF">PanWU01x14_100460</name>
</gene>
<dbReference type="AlphaFoldDB" id="A0A2P5D3P3"/>
<name>A0A2P5D3P3_PARAD</name>
<reference evidence="2" key="1">
    <citation type="submission" date="2016-06" db="EMBL/GenBank/DDBJ databases">
        <title>Parallel loss of symbiosis genes in relatives of nitrogen-fixing non-legume Parasponia.</title>
        <authorList>
            <person name="Van Velzen R."/>
            <person name="Holmer R."/>
            <person name="Bu F."/>
            <person name="Rutten L."/>
            <person name="Van Zeijl A."/>
            <person name="Liu W."/>
            <person name="Santuari L."/>
            <person name="Cao Q."/>
            <person name="Sharma T."/>
            <person name="Shen D."/>
            <person name="Roswanjaya Y."/>
            <person name="Wardhani T."/>
            <person name="Kalhor M.S."/>
            <person name="Jansen J."/>
            <person name="Van den Hoogen J."/>
            <person name="Gungor B."/>
            <person name="Hartog M."/>
            <person name="Hontelez J."/>
            <person name="Verver J."/>
            <person name="Yang W.-C."/>
            <person name="Schijlen E."/>
            <person name="Repin R."/>
            <person name="Schilthuizen M."/>
            <person name="Schranz E."/>
            <person name="Heidstra R."/>
            <person name="Miyata K."/>
            <person name="Fedorova E."/>
            <person name="Kohlen W."/>
            <person name="Bisseling T."/>
            <person name="Smit S."/>
            <person name="Geurts R."/>
        </authorList>
    </citation>
    <scope>NUCLEOTIDE SEQUENCE [LARGE SCALE GENOMIC DNA]</scope>
    <source>
        <strain evidence="2">cv. WU1-14</strain>
    </source>
</reference>
<dbReference type="OrthoDB" id="10313945at2759"/>
<organism evidence="1 2">
    <name type="scientific">Parasponia andersonii</name>
    <name type="common">Sponia andersonii</name>
    <dbReference type="NCBI Taxonomy" id="3476"/>
    <lineage>
        <taxon>Eukaryota</taxon>
        <taxon>Viridiplantae</taxon>
        <taxon>Streptophyta</taxon>
        <taxon>Embryophyta</taxon>
        <taxon>Tracheophyta</taxon>
        <taxon>Spermatophyta</taxon>
        <taxon>Magnoliopsida</taxon>
        <taxon>eudicotyledons</taxon>
        <taxon>Gunneridae</taxon>
        <taxon>Pentapetalae</taxon>
        <taxon>rosids</taxon>
        <taxon>fabids</taxon>
        <taxon>Rosales</taxon>
        <taxon>Cannabaceae</taxon>
        <taxon>Parasponia</taxon>
    </lineage>
</organism>
<evidence type="ECO:0000313" key="1">
    <source>
        <dbReference type="EMBL" id="PON67878.1"/>
    </source>
</evidence>
<dbReference type="EMBL" id="JXTB01000068">
    <property type="protein sequence ID" value="PON67878.1"/>
    <property type="molecule type" value="Genomic_DNA"/>
</dbReference>
<accession>A0A2P5D3P3</accession>
<dbReference type="Proteomes" id="UP000237105">
    <property type="component" value="Unassembled WGS sequence"/>
</dbReference>
<proteinExistence type="predicted"/>
<sequence length="91" mass="10220">MSHGPLVSYSEFSYQTITKELFKINKPIKNSCRLNAGIPSPSSLKVVLTVNRKDHTSVRGYEVATCTYAICEVKYKVSALNHITVHYCCVH</sequence>
<comment type="caution">
    <text evidence="1">The sequence shown here is derived from an EMBL/GenBank/DDBJ whole genome shotgun (WGS) entry which is preliminary data.</text>
</comment>
<protein>
    <submittedName>
        <fullName evidence="1">Uncharacterized protein</fullName>
    </submittedName>
</protein>
<keyword evidence="2" id="KW-1185">Reference proteome</keyword>